<organism evidence="3 4">
    <name type="scientific">Galbibacter orientalis DSM 19592</name>
    <dbReference type="NCBI Taxonomy" id="926559"/>
    <lineage>
        <taxon>Bacteria</taxon>
        <taxon>Pseudomonadati</taxon>
        <taxon>Bacteroidota</taxon>
        <taxon>Flavobacteriia</taxon>
        <taxon>Flavobacteriales</taxon>
        <taxon>Flavobacteriaceae</taxon>
        <taxon>Galbibacter</taxon>
    </lineage>
</organism>
<evidence type="ECO:0000256" key="1">
    <source>
        <dbReference type="SAM" id="Coils"/>
    </source>
</evidence>
<evidence type="ECO:0000313" key="4">
    <source>
        <dbReference type="Proteomes" id="UP000004690"/>
    </source>
</evidence>
<proteinExistence type="predicted"/>
<evidence type="ECO:0008006" key="5">
    <source>
        <dbReference type="Google" id="ProtNLM"/>
    </source>
</evidence>
<sequence>MKTKKKIRCYPMGLLILSFLYLPTAGNSQGMPVYDNTNFISLAKQLIESGKQTSQLMQTVNFLKKQKENLEKVNSVIRQLHALKALTNNNQRLFEMVQSDLSDVLSSPYIKPDEVGRIADSFDAIMINAVASLDYVEQILSSDLLKMTDADRVQLLQEKEQESKEMVAEIENKMRRYQEIISFRKLQSTVNSRIANY</sequence>
<dbReference type="STRING" id="926559.JoomaDRAFT_0031"/>
<keyword evidence="1" id="KW-0175">Coiled coil</keyword>
<keyword evidence="2" id="KW-0732">Signal</keyword>
<dbReference type="RefSeq" id="WP_008615728.1">
    <property type="nucleotide sequence ID" value="NZ_JH651380.1"/>
</dbReference>
<reference evidence="3 4" key="1">
    <citation type="submission" date="2012-02" db="EMBL/GenBank/DDBJ databases">
        <title>Improved High-Quality Draft genome of Joostella marina DSM 19592.</title>
        <authorList>
            <consortium name="US DOE Joint Genome Institute (JGI-PGF)"/>
            <person name="Lucas S."/>
            <person name="Copeland A."/>
            <person name="Lapidus A."/>
            <person name="Bruce D."/>
            <person name="Goodwin L."/>
            <person name="Pitluck S."/>
            <person name="Peters L."/>
            <person name="Chertkov O."/>
            <person name="Ovchinnikova G."/>
            <person name="Kyrpides N."/>
            <person name="Mavromatis K."/>
            <person name="Detter J.C."/>
            <person name="Han C."/>
            <person name="Land M."/>
            <person name="Hauser L."/>
            <person name="Markowitz V."/>
            <person name="Cheng J.-F."/>
            <person name="Hugenholtz P."/>
            <person name="Woyke T."/>
            <person name="Wu D."/>
            <person name="Tindall B."/>
            <person name="Brambilla E."/>
            <person name="Klenk H.-P."/>
            <person name="Eisen J.A."/>
        </authorList>
    </citation>
    <scope>NUCLEOTIDE SEQUENCE [LARGE SCALE GENOMIC DNA]</scope>
    <source>
        <strain evidence="3 4">DSM 19592</strain>
    </source>
</reference>
<gene>
    <name evidence="3" type="ORF">JoomaDRAFT_0031</name>
</gene>
<dbReference type="AlphaFoldDB" id="I3C0F4"/>
<dbReference type="InterPro" id="IPR023220">
    <property type="entry name" value="T4SS_VirB5-domain"/>
</dbReference>
<evidence type="ECO:0000256" key="2">
    <source>
        <dbReference type="SAM" id="SignalP"/>
    </source>
</evidence>
<feature type="coiled-coil region" evidence="1">
    <location>
        <begin position="53"/>
        <end position="83"/>
    </location>
</feature>
<dbReference type="Gene3D" id="1.20.58.430">
    <property type="entry name" value="Type IV secretion system, VirB5-domain"/>
    <property type="match status" value="1"/>
</dbReference>
<feature type="coiled-coil region" evidence="1">
    <location>
        <begin position="153"/>
        <end position="180"/>
    </location>
</feature>
<dbReference type="EMBL" id="JH651380">
    <property type="protein sequence ID" value="EIJ37097.1"/>
    <property type="molecule type" value="Genomic_DNA"/>
</dbReference>
<feature type="signal peptide" evidence="2">
    <location>
        <begin position="1"/>
        <end position="30"/>
    </location>
</feature>
<keyword evidence="4" id="KW-1185">Reference proteome</keyword>
<accession>I3C0F4</accession>
<dbReference type="eggNOG" id="ENOG502Z8J2">
    <property type="taxonomic scope" value="Bacteria"/>
</dbReference>
<evidence type="ECO:0000313" key="3">
    <source>
        <dbReference type="EMBL" id="EIJ37097.1"/>
    </source>
</evidence>
<dbReference type="Proteomes" id="UP000004690">
    <property type="component" value="Unassembled WGS sequence"/>
</dbReference>
<feature type="chain" id="PRO_5003668185" description="Conjugal transfer protein" evidence="2">
    <location>
        <begin position="31"/>
        <end position="197"/>
    </location>
</feature>
<name>I3C0F4_9FLAO</name>
<protein>
    <recommendedName>
        <fullName evidence="5">Conjugal transfer protein</fullName>
    </recommendedName>
</protein>
<dbReference type="HOGENOM" id="CLU_1407229_0_0_10"/>